<evidence type="ECO:0000313" key="5">
    <source>
        <dbReference type="Proteomes" id="UP000253061"/>
    </source>
</evidence>
<dbReference type="Gene3D" id="3.40.190.10">
    <property type="entry name" value="Periplasmic binding protein-like II"/>
    <property type="match status" value="2"/>
</dbReference>
<reference evidence="4 5" key="1">
    <citation type="submission" date="2014-07" db="EMBL/GenBank/DDBJ databases">
        <title>Draft genome sequence of Thalassospira profundimaris R8-17.</title>
        <authorList>
            <person name="Lai Q."/>
            <person name="Shao Z."/>
        </authorList>
    </citation>
    <scope>NUCLEOTIDE SEQUENCE [LARGE SCALE GENOMIC DNA]</scope>
    <source>
        <strain evidence="4 5">R8-17</strain>
    </source>
</reference>
<protein>
    <submittedName>
        <fullName evidence="4">ABC transporter substrate-binding protein</fullName>
    </submittedName>
</protein>
<proteinExistence type="predicted"/>
<dbReference type="AlphaFoldDB" id="A0A367VIR9"/>
<evidence type="ECO:0000256" key="2">
    <source>
        <dbReference type="SAM" id="SignalP"/>
    </source>
</evidence>
<feature type="signal peptide" evidence="2">
    <location>
        <begin position="1"/>
        <end position="26"/>
    </location>
</feature>
<dbReference type="Proteomes" id="UP000253061">
    <property type="component" value="Unassembled WGS sequence"/>
</dbReference>
<keyword evidence="1 2" id="KW-0732">Signal</keyword>
<dbReference type="PANTHER" id="PTHR35936">
    <property type="entry name" value="MEMBRANE-BOUND LYTIC MUREIN TRANSGLYCOSYLASE F"/>
    <property type="match status" value="1"/>
</dbReference>
<sequence length="277" mass="30982">MMNIRHASLAMALATVIGWLPLRAQASDYSFAHDADGHRDCTRLVASGNPDYPPYLWVAKDGEALQGAAADFIKRVGEIAGVEIDVVYSGNWGRVQQHMRDGTIDMIAGAFLTLPRLEYMDYFYPAFQGTRTLIWTRDNLDLGYSQWSDLVGIEGLTVINNSFGQAFDAYARHNLTIREVPSLEQGLQMLSLSRAEYLIYEEFPGKAVAAHENITNIRSYETPVSTENLYLTMSHKSECNSGDLRGRISRAVFELVSKGVMTEMLEASIQDWGEHTN</sequence>
<accession>A0A367VIR9</accession>
<dbReference type="InterPro" id="IPR001638">
    <property type="entry name" value="Solute-binding_3/MltF_N"/>
</dbReference>
<dbReference type="SUPFAM" id="SSF53850">
    <property type="entry name" value="Periplasmic binding protein-like II"/>
    <property type="match status" value="1"/>
</dbReference>
<evidence type="ECO:0000256" key="1">
    <source>
        <dbReference type="ARBA" id="ARBA00022729"/>
    </source>
</evidence>
<evidence type="ECO:0000259" key="3">
    <source>
        <dbReference type="SMART" id="SM00062"/>
    </source>
</evidence>
<dbReference type="Pfam" id="PF00497">
    <property type="entry name" value="SBP_bac_3"/>
    <property type="match status" value="1"/>
</dbReference>
<organism evidence="4 5">
    <name type="scientific">Thalassospira profundimaris</name>
    <dbReference type="NCBI Taxonomy" id="502049"/>
    <lineage>
        <taxon>Bacteria</taxon>
        <taxon>Pseudomonadati</taxon>
        <taxon>Pseudomonadota</taxon>
        <taxon>Alphaproteobacteria</taxon>
        <taxon>Rhodospirillales</taxon>
        <taxon>Thalassospiraceae</taxon>
        <taxon>Thalassospira</taxon>
    </lineage>
</organism>
<feature type="domain" description="Solute-binding protein family 3/N-terminal" evidence="3">
    <location>
        <begin position="42"/>
        <end position="276"/>
    </location>
</feature>
<dbReference type="PANTHER" id="PTHR35936:SF6">
    <property type="entry name" value="AMINO ACID ABC TRANSPORTER SUBSTRATE-BINDING PAAT FAMILY PROTEIN"/>
    <property type="match status" value="1"/>
</dbReference>
<dbReference type="RefSeq" id="WP_062956828.1">
    <property type="nucleotide sequence ID" value="NZ_JPWB01000001.1"/>
</dbReference>
<comment type="caution">
    <text evidence="4">The sequence shown here is derived from an EMBL/GenBank/DDBJ whole genome shotgun (WGS) entry which is preliminary data.</text>
</comment>
<dbReference type="SMART" id="SM00062">
    <property type="entry name" value="PBPb"/>
    <property type="match status" value="1"/>
</dbReference>
<dbReference type="EMBL" id="JPWB01000001">
    <property type="protein sequence ID" value="RCK25056.1"/>
    <property type="molecule type" value="Genomic_DNA"/>
</dbReference>
<evidence type="ECO:0000313" key="4">
    <source>
        <dbReference type="EMBL" id="RCK25056.1"/>
    </source>
</evidence>
<gene>
    <name evidence="4" type="ORF">TH6_00010</name>
</gene>
<name>A0A367VIR9_9PROT</name>
<feature type="chain" id="PRO_5016909003" evidence="2">
    <location>
        <begin position="27"/>
        <end position="277"/>
    </location>
</feature>